<reference evidence="3" key="1">
    <citation type="submission" date="2016-02" db="EMBL/GenBank/DDBJ databases">
        <title>Draft genome sequence of Microdochium bolleyi, a fungal endophyte of beachgrass.</title>
        <authorList>
            <consortium name="DOE Joint Genome Institute"/>
            <person name="David A.S."/>
            <person name="May G."/>
            <person name="Haridas S."/>
            <person name="Lim J."/>
            <person name="Wang M."/>
            <person name="Labutti K."/>
            <person name="Lipzen A."/>
            <person name="Barry K."/>
            <person name="Grigoriev I.V."/>
        </authorList>
    </citation>
    <scope>NUCLEOTIDE SEQUENCE [LARGE SCALE GENOMIC DNA]</scope>
    <source>
        <strain evidence="3">J235TASD1</strain>
    </source>
</reference>
<dbReference type="Proteomes" id="UP000070501">
    <property type="component" value="Unassembled WGS sequence"/>
</dbReference>
<evidence type="ECO:0000313" key="2">
    <source>
        <dbReference type="EMBL" id="KXJ93540.1"/>
    </source>
</evidence>
<organism evidence="2 3">
    <name type="scientific">Microdochium bolleyi</name>
    <dbReference type="NCBI Taxonomy" id="196109"/>
    <lineage>
        <taxon>Eukaryota</taxon>
        <taxon>Fungi</taxon>
        <taxon>Dikarya</taxon>
        <taxon>Ascomycota</taxon>
        <taxon>Pezizomycotina</taxon>
        <taxon>Sordariomycetes</taxon>
        <taxon>Xylariomycetidae</taxon>
        <taxon>Xylariales</taxon>
        <taxon>Microdochiaceae</taxon>
        <taxon>Microdochium</taxon>
    </lineage>
</organism>
<proteinExistence type="predicted"/>
<keyword evidence="1" id="KW-1133">Transmembrane helix</keyword>
<keyword evidence="1" id="KW-0812">Transmembrane</keyword>
<evidence type="ECO:0000313" key="3">
    <source>
        <dbReference type="Proteomes" id="UP000070501"/>
    </source>
</evidence>
<keyword evidence="1" id="KW-0472">Membrane</keyword>
<feature type="non-terminal residue" evidence="2">
    <location>
        <position position="88"/>
    </location>
</feature>
<feature type="transmembrane region" description="Helical" evidence="1">
    <location>
        <begin position="20"/>
        <end position="41"/>
    </location>
</feature>
<evidence type="ECO:0000256" key="1">
    <source>
        <dbReference type="SAM" id="Phobius"/>
    </source>
</evidence>
<gene>
    <name evidence="2" type="ORF">Micbo1qcDRAFT_161550</name>
</gene>
<name>A0A136J8N8_9PEZI</name>
<feature type="transmembrane region" description="Helical" evidence="1">
    <location>
        <begin position="68"/>
        <end position="86"/>
    </location>
</feature>
<protein>
    <submittedName>
        <fullName evidence="2">Uncharacterized protein</fullName>
    </submittedName>
</protein>
<dbReference type="InParanoid" id="A0A136J8N8"/>
<keyword evidence="3" id="KW-1185">Reference proteome</keyword>
<dbReference type="AlphaFoldDB" id="A0A136J8N8"/>
<dbReference type="EMBL" id="KQ964248">
    <property type="protein sequence ID" value="KXJ93540.1"/>
    <property type="molecule type" value="Genomic_DNA"/>
</dbReference>
<sequence length="88" mass="9869">MAATLKALIRPRDDGPRGRALVGVFLATGILHVLAAVYNLIYVHTRWRYYYTYNYSGSYHSRYHDGTAAGYIVFMIIQGLTGILLASL</sequence>
<accession>A0A136J8N8</accession>